<accession>A0ABV7YL61</accession>
<dbReference type="EMBL" id="JBHRZH010000036">
    <property type="protein sequence ID" value="MFC3765134.1"/>
    <property type="molecule type" value="Genomic_DNA"/>
</dbReference>
<feature type="chain" id="PRO_5046123757" description="Lipoprotein" evidence="1">
    <location>
        <begin position="22"/>
        <end position="113"/>
    </location>
</feature>
<reference evidence="3" key="1">
    <citation type="journal article" date="2019" name="Int. J. Syst. Evol. Microbiol.">
        <title>The Global Catalogue of Microorganisms (GCM) 10K type strain sequencing project: providing services to taxonomists for standard genome sequencing and annotation.</title>
        <authorList>
            <consortium name="The Broad Institute Genomics Platform"/>
            <consortium name="The Broad Institute Genome Sequencing Center for Infectious Disease"/>
            <person name="Wu L."/>
            <person name="Ma J."/>
        </authorList>
    </citation>
    <scope>NUCLEOTIDE SEQUENCE [LARGE SCALE GENOMIC DNA]</scope>
    <source>
        <strain evidence="3">CGMCC 4.7241</strain>
    </source>
</reference>
<dbReference type="Proteomes" id="UP001595699">
    <property type="component" value="Unassembled WGS sequence"/>
</dbReference>
<organism evidence="2 3">
    <name type="scientific">Tenggerimyces flavus</name>
    <dbReference type="NCBI Taxonomy" id="1708749"/>
    <lineage>
        <taxon>Bacteria</taxon>
        <taxon>Bacillati</taxon>
        <taxon>Actinomycetota</taxon>
        <taxon>Actinomycetes</taxon>
        <taxon>Propionibacteriales</taxon>
        <taxon>Nocardioidaceae</taxon>
        <taxon>Tenggerimyces</taxon>
    </lineage>
</organism>
<feature type="signal peptide" evidence="1">
    <location>
        <begin position="1"/>
        <end position="21"/>
    </location>
</feature>
<evidence type="ECO:0000313" key="2">
    <source>
        <dbReference type="EMBL" id="MFC3765134.1"/>
    </source>
</evidence>
<keyword evidence="3" id="KW-1185">Reference proteome</keyword>
<evidence type="ECO:0008006" key="4">
    <source>
        <dbReference type="Google" id="ProtNLM"/>
    </source>
</evidence>
<proteinExistence type="predicted"/>
<dbReference type="RefSeq" id="WP_205119152.1">
    <property type="nucleotide sequence ID" value="NZ_JAFBCM010000001.1"/>
</dbReference>
<dbReference type="PROSITE" id="PS51257">
    <property type="entry name" value="PROKAR_LIPOPROTEIN"/>
    <property type="match status" value="1"/>
</dbReference>
<gene>
    <name evidence="2" type="ORF">ACFOUW_30170</name>
</gene>
<protein>
    <recommendedName>
        <fullName evidence="4">Lipoprotein</fullName>
    </recommendedName>
</protein>
<evidence type="ECO:0000256" key="1">
    <source>
        <dbReference type="SAM" id="SignalP"/>
    </source>
</evidence>
<name>A0ABV7YL61_9ACTN</name>
<comment type="caution">
    <text evidence="2">The sequence shown here is derived from an EMBL/GenBank/DDBJ whole genome shotgun (WGS) entry which is preliminary data.</text>
</comment>
<keyword evidence="1" id="KW-0732">Signal</keyword>
<sequence>MRRVLGLAVAGLLLTSLAGCATSGTVTSKRFEEGGYRYSPGTTTWTTECTTSGGFPPTTTCRQVPGGTTSDFRHEPECYRLTFKNENGRTGQDCVTQQVYAELEVGDHYERGR</sequence>
<evidence type="ECO:0000313" key="3">
    <source>
        <dbReference type="Proteomes" id="UP001595699"/>
    </source>
</evidence>